<feature type="transmembrane region" description="Helical" evidence="1">
    <location>
        <begin position="348"/>
        <end position="366"/>
    </location>
</feature>
<feature type="transmembrane region" description="Helical" evidence="1">
    <location>
        <begin position="175"/>
        <end position="202"/>
    </location>
</feature>
<evidence type="ECO:0000313" key="3">
    <source>
        <dbReference type="Proteomes" id="UP000288892"/>
    </source>
</evidence>
<dbReference type="EMBL" id="MTKS01000130">
    <property type="protein sequence ID" value="RWX51475.1"/>
    <property type="molecule type" value="Genomic_DNA"/>
</dbReference>
<dbReference type="Proteomes" id="UP000288892">
    <property type="component" value="Unassembled WGS sequence"/>
</dbReference>
<dbReference type="AlphaFoldDB" id="A0A444JEG9"/>
<sequence>MSYFGYRKRMPGSREQIFLNLFTMFLLFFIILRWFFLIDQYSVNMLFWDQWDFLGALFADKGPWELFSWQHGPPRQGVGFFLTKAVAELSGWNTRIESFMIGTVVCFAALTAVFLKFRLVGNITAFDVAIPLLYLSPLQFGLFGNTPNVSHGAMPLLLITLFCLCWTIKNITLRYFLCAIINFMTIYTGFGIFIGCIIPFLFLSESILAVRKGDKRRTVLAVFFILVSILSLLSFFINYTFNSAAPGFRFPYPDYFMYIKFILISFATYCGIRMSHIVSYIIAAPVVIGMLYAVGRTGLDIVHSLFREKNAQEIITGQIILVLVLFTSIFLLNLAIGRVCLGLGAATASRYTPYITFAFFALYLFAVTRGNIPVQLIVFCTACFFVTTFSIGNHNRAYAERLRQGKLKWKQAYLQTENILLANRLSGFEIHPNPQQTHLKAKLDYLKKNKLNLYLTGRKQ</sequence>
<feature type="transmembrane region" description="Helical" evidence="1">
    <location>
        <begin position="372"/>
        <end position="392"/>
    </location>
</feature>
<reference evidence="2 3" key="1">
    <citation type="submission" date="2017-01" db="EMBL/GenBank/DDBJ databases">
        <title>The cable genome- insights into the physiology and evolution of filamentous bacteria capable of sulfide oxidation via long distance electron transfer.</title>
        <authorList>
            <person name="Schreiber L."/>
            <person name="Bjerg J.T."/>
            <person name="Boggild A."/>
            <person name="Van De Vossenberg J."/>
            <person name="Meysman F."/>
            <person name="Nielsen L.P."/>
            <person name="Schramm A."/>
            <person name="Kjeldsen K.U."/>
        </authorList>
    </citation>
    <scope>NUCLEOTIDE SEQUENCE [LARGE SCALE GENOMIC DNA]</scope>
    <source>
        <strain evidence="2">A5</strain>
    </source>
</reference>
<evidence type="ECO:0000313" key="2">
    <source>
        <dbReference type="EMBL" id="RWX51475.1"/>
    </source>
</evidence>
<keyword evidence="1" id="KW-1133">Transmembrane helix</keyword>
<name>A0A444JEG9_9BACT</name>
<feature type="transmembrane region" description="Helical" evidence="1">
    <location>
        <begin position="17"/>
        <end position="36"/>
    </location>
</feature>
<evidence type="ECO:0008006" key="4">
    <source>
        <dbReference type="Google" id="ProtNLM"/>
    </source>
</evidence>
<feature type="transmembrane region" description="Helical" evidence="1">
    <location>
        <begin position="314"/>
        <end position="336"/>
    </location>
</feature>
<evidence type="ECO:0000256" key="1">
    <source>
        <dbReference type="SAM" id="Phobius"/>
    </source>
</evidence>
<proteinExistence type="predicted"/>
<keyword evidence="1" id="KW-0812">Transmembrane</keyword>
<organism evidence="2 3">
    <name type="scientific">Candidatus Electrothrix marina</name>
    <dbReference type="NCBI Taxonomy" id="1859130"/>
    <lineage>
        <taxon>Bacteria</taxon>
        <taxon>Pseudomonadati</taxon>
        <taxon>Thermodesulfobacteriota</taxon>
        <taxon>Desulfobulbia</taxon>
        <taxon>Desulfobulbales</taxon>
        <taxon>Desulfobulbaceae</taxon>
        <taxon>Candidatus Electrothrix</taxon>
    </lineage>
</organism>
<feature type="transmembrane region" description="Helical" evidence="1">
    <location>
        <begin position="149"/>
        <end position="168"/>
    </location>
</feature>
<feature type="transmembrane region" description="Helical" evidence="1">
    <location>
        <begin position="222"/>
        <end position="241"/>
    </location>
</feature>
<keyword evidence="1" id="KW-0472">Membrane</keyword>
<accession>A0A444JEG9</accession>
<gene>
    <name evidence="2" type="ORF">VU01_11303</name>
</gene>
<keyword evidence="3" id="KW-1185">Reference proteome</keyword>
<feature type="transmembrane region" description="Helical" evidence="1">
    <location>
        <begin position="99"/>
        <end position="117"/>
    </location>
</feature>
<protein>
    <recommendedName>
        <fullName evidence="4">Glucosyl transferase GtrII</fullName>
    </recommendedName>
</protein>
<feature type="transmembrane region" description="Helical" evidence="1">
    <location>
        <begin position="261"/>
        <end position="294"/>
    </location>
</feature>
<comment type="caution">
    <text evidence="2">The sequence shown here is derived from an EMBL/GenBank/DDBJ whole genome shotgun (WGS) entry which is preliminary data.</text>
</comment>